<protein>
    <submittedName>
        <fullName evidence="1">Uncharacterized protein</fullName>
    </submittedName>
</protein>
<accession>A0A7J3ZKY7</accession>
<evidence type="ECO:0000313" key="1">
    <source>
        <dbReference type="EMBL" id="HHQ80729.1"/>
    </source>
</evidence>
<comment type="caution">
    <text evidence="1">The sequence shown here is derived from an EMBL/GenBank/DDBJ whole genome shotgun (WGS) entry which is preliminary data.</text>
</comment>
<gene>
    <name evidence="1" type="ORF">ENM78_04695</name>
</gene>
<organism evidence="1">
    <name type="scientific">Fervidicoccus fontis</name>
    <dbReference type="NCBI Taxonomy" id="683846"/>
    <lineage>
        <taxon>Archaea</taxon>
        <taxon>Thermoproteota</taxon>
        <taxon>Thermoprotei</taxon>
        <taxon>Fervidicoccales</taxon>
        <taxon>Fervidicoccaceae</taxon>
        <taxon>Fervidicoccus</taxon>
    </lineage>
</organism>
<name>A0A7J3ZKY7_9CREN</name>
<reference evidence="1" key="1">
    <citation type="journal article" date="2020" name="mSystems">
        <title>Genome- and Community-Level Interaction Insights into Carbon Utilization and Element Cycling Functions of Hydrothermarchaeota in Hydrothermal Sediment.</title>
        <authorList>
            <person name="Zhou Z."/>
            <person name="Liu Y."/>
            <person name="Xu W."/>
            <person name="Pan J."/>
            <person name="Luo Z.H."/>
            <person name="Li M."/>
        </authorList>
    </citation>
    <scope>NUCLEOTIDE SEQUENCE [LARGE SCALE GENOMIC DNA]</scope>
    <source>
        <strain evidence="1">SpSt-1116</strain>
    </source>
</reference>
<proteinExistence type="predicted"/>
<dbReference type="EMBL" id="DRZC01000067">
    <property type="protein sequence ID" value="HHQ80729.1"/>
    <property type="molecule type" value="Genomic_DNA"/>
</dbReference>
<sequence>MLWKRKSKYKVEVLRTLSTLRLMEYRLDFIEKKMLGDMNSLRNRLAELRTSGYRDEAEALAAEIAEKKKVVDSIVRLRTSIEKLRTRLETIRDVGLTLTLFRGIEDIIREIRENVASTLPEMGLLLAEVESRIGELGASLPPIADAGFIEKRKEIITNEEIQSILKEADEVATLKKSGFRGLGDSR</sequence>
<dbReference type="AlphaFoldDB" id="A0A7J3ZKY7"/>